<organism evidence="2 3">
    <name type="scientific">Peronospora matthiolae</name>
    <dbReference type="NCBI Taxonomy" id="2874970"/>
    <lineage>
        <taxon>Eukaryota</taxon>
        <taxon>Sar</taxon>
        <taxon>Stramenopiles</taxon>
        <taxon>Oomycota</taxon>
        <taxon>Peronosporomycetes</taxon>
        <taxon>Peronosporales</taxon>
        <taxon>Peronosporaceae</taxon>
        <taxon>Peronospora</taxon>
    </lineage>
</organism>
<protein>
    <submittedName>
        <fullName evidence="2">Uncharacterized protein</fullName>
    </submittedName>
</protein>
<accession>A0AAV1U6J3</accession>
<reference evidence="2" key="1">
    <citation type="submission" date="2024-01" db="EMBL/GenBank/DDBJ databases">
        <authorList>
            <person name="Webb A."/>
        </authorList>
    </citation>
    <scope>NUCLEOTIDE SEQUENCE</scope>
    <source>
        <strain evidence="2">Pm1</strain>
    </source>
</reference>
<gene>
    <name evidence="2" type="ORF">PM001_LOCUS14801</name>
</gene>
<dbReference type="EMBL" id="CAKLBY020000153">
    <property type="protein sequence ID" value="CAK7929651.1"/>
    <property type="molecule type" value="Genomic_DNA"/>
</dbReference>
<comment type="caution">
    <text evidence="2">The sequence shown here is derived from an EMBL/GenBank/DDBJ whole genome shotgun (WGS) entry which is preliminary data.</text>
</comment>
<sequence length="240" mass="27643">MAVDADKTLHEYYLSFVQIISICDDLREQENSALRAQVHDLTEMLAAFNLCELQDPHLIAVRDRAFQRDITPEVGLLEFFSTKRRLLQEVIQSAVDGDLKEDIASKLHGECRKVSECLEPGSSVADESDQELECLHQRVELLEREVVILRLRQELLEETTPRIECPSVKIDADQDIKHEQRERGNFCNEPSYEPTKVVQEQQERIVELEDALTTQLAKNAALRQQSRGYRKVQTILQELS</sequence>
<dbReference type="AlphaFoldDB" id="A0AAV1U6J3"/>
<proteinExistence type="predicted"/>
<evidence type="ECO:0000256" key="1">
    <source>
        <dbReference type="SAM" id="Coils"/>
    </source>
</evidence>
<evidence type="ECO:0000313" key="3">
    <source>
        <dbReference type="Proteomes" id="UP001162060"/>
    </source>
</evidence>
<evidence type="ECO:0000313" key="2">
    <source>
        <dbReference type="EMBL" id="CAK7929651.1"/>
    </source>
</evidence>
<feature type="coiled-coil region" evidence="1">
    <location>
        <begin position="125"/>
        <end position="159"/>
    </location>
</feature>
<keyword evidence="1" id="KW-0175">Coiled coil</keyword>
<dbReference type="Proteomes" id="UP001162060">
    <property type="component" value="Unassembled WGS sequence"/>
</dbReference>
<name>A0AAV1U6J3_9STRA</name>
<feature type="coiled-coil region" evidence="1">
    <location>
        <begin position="198"/>
        <end position="225"/>
    </location>
</feature>